<sequence length="107" mass="11225">MSSGTPRGRDVRTTSELFDEPGRALERSARVLTTSPEAIEEAREALLAITAASARLARQLDGLASACKQPNTTEPSAAHVALDQAAAAAEDLGNCTRVAAQAIHDRE</sequence>
<accession>A0A853AIV3</accession>
<protein>
    <submittedName>
        <fullName evidence="1">Uncharacterized protein</fullName>
    </submittedName>
</protein>
<evidence type="ECO:0000313" key="1">
    <source>
        <dbReference type="EMBL" id="NYI84572.1"/>
    </source>
</evidence>
<organism evidence="1 2">
    <name type="scientific">Saccharopolyspora hordei</name>
    <dbReference type="NCBI Taxonomy" id="1838"/>
    <lineage>
        <taxon>Bacteria</taxon>
        <taxon>Bacillati</taxon>
        <taxon>Actinomycetota</taxon>
        <taxon>Actinomycetes</taxon>
        <taxon>Pseudonocardiales</taxon>
        <taxon>Pseudonocardiaceae</taxon>
        <taxon>Saccharopolyspora</taxon>
    </lineage>
</organism>
<comment type="caution">
    <text evidence="1">The sequence shown here is derived from an EMBL/GenBank/DDBJ whole genome shotgun (WGS) entry which is preliminary data.</text>
</comment>
<evidence type="ECO:0000313" key="2">
    <source>
        <dbReference type="Proteomes" id="UP000587002"/>
    </source>
</evidence>
<name>A0A853AIV3_9PSEU</name>
<proteinExistence type="predicted"/>
<dbReference type="AlphaFoldDB" id="A0A853AIV3"/>
<dbReference type="EMBL" id="JACCFJ010000001">
    <property type="protein sequence ID" value="NYI84572.1"/>
    <property type="molecule type" value="Genomic_DNA"/>
</dbReference>
<reference evidence="1 2" key="1">
    <citation type="submission" date="2020-07" db="EMBL/GenBank/DDBJ databases">
        <title>Sequencing the genomes of 1000 actinobacteria strains.</title>
        <authorList>
            <person name="Klenk H.-P."/>
        </authorList>
    </citation>
    <scope>NUCLEOTIDE SEQUENCE [LARGE SCALE GENOMIC DNA]</scope>
    <source>
        <strain evidence="1 2">DSM 44065</strain>
    </source>
</reference>
<gene>
    <name evidence="1" type="ORF">HNR68_003202</name>
</gene>
<keyword evidence="2" id="KW-1185">Reference proteome</keyword>
<dbReference type="Proteomes" id="UP000587002">
    <property type="component" value="Unassembled WGS sequence"/>
</dbReference>
<dbReference type="RefSeq" id="WP_179721864.1">
    <property type="nucleotide sequence ID" value="NZ_BAABFH010000001.1"/>
</dbReference>